<evidence type="ECO:0000313" key="10">
    <source>
        <dbReference type="Proteomes" id="UP001595699"/>
    </source>
</evidence>
<feature type="transmembrane region" description="Helical" evidence="7">
    <location>
        <begin position="164"/>
        <end position="181"/>
    </location>
</feature>
<evidence type="ECO:0000313" key="9">
    <source>
        <dbReference type="EMBL" id="MFC3766109.1"/>
    </source>
</evidence>
<evidence type="ECO:0000259" key="8">
    <source>
        <dbReference type="Pfam" id="PF01694"/>
    </source>
</evidence>
<keyword evidence="5 7" id="KW-1133">Transmembrane helix</keyword>
<keyword evidence="10" id="KW-1185">Reference proteome</keyword>
<dbReference type="Proteomes" id="UP001595699">
    <property type="component" value="Unassembled WGS sequence"/>
</dbReference>
<evidence type="ECO:0000256" key="1">
    <source>
        <dbReference type="ARBA" id="ARBA00004141"/>
    </source>
</evidence>
<dbReference type="PANTHER" id="PTHR43066">
    <property type="entry name" value="RHOMBOID-RELATED PROTEIN"/>
    <property type="match status" value="1"/>
</dbReference>
<dbReference type="InterPro" id="IPR035952">
    <property type="entry name" value="Rhomboid-like_sf"/>
</dbReference>
<keyword evidence="2" id="KW-1003">Cell membrane</keyword>
<evidence type="ECO:0000256" key="6">
    <source>
        <dbReference type="ARBA" id="ARBA00023136"/>
    </source>
</evidence>
<evidence type="ECO:0000256" key="3">
    <source>
        <dbReference type="ARBA" id="ARBA00022519"/>
    </source>
</evidence>
<comment type="caution">
    <text evidence="9">The sequence shown here is derived from an EMBL/GenBank/DDBJ whole genome shotgun (WGS) entry which is preliminary data.</text>
</comment>
<dbReference type="GO" id="GO:0006508">
    <property type="term" value="P:proteolysis"/>
    <property type="evidence" value="ECO:0007669"/>
    <property type="project" value="UniProtKB-KW"/>
</dbReference>
<sequence>MVIPVHDANPTRRPGYVTYALIAINIVVFLISPIGLATLNGTTVAEECGIQRFFYEWAAIPAELTTNESLDRAVGGPVRTQDGQIGCALVQPDYTKIPALSALTAMFLHGGWLHLIGNLLFLWVFGNNVEDRLGRLGYLVFYLVCGFIATYAYAFAFAGSTTTLVGASGAIAGVLGAYLVMYPRAKVTSLVPFLFFIPIRLPAWIVLGGWFLLQWFYTTGMTMADGAGVAYMAHVAGFVAGLAGAFLFGRRQPPPPPPAPQWRYRPY</sequence>
<dbReference type="GO" id="GO:0008233">
    <property type="term" value="F:peptidase activity"/>
    <property type="evidence" value="ECO:0007669"/>
    <property type="project" value="UniProtKB-KW"/>
</dbReference>
<keyword evidence="9" id="KW-0378">Hydrolase</keyword>
<keyword evidence="4 7" id="KW-0812">Transmembrane</keyword>
<dbReference type="EMBL" id="JBHRZH010000049">
    <property type="protein sequence ID" value="MFC3766109.1"/>
    <property type="molecule type" value="Genomic_DNA"/>
</dbReference>
<feature type="domain" description="Peptidase S54 rhomboid" evidence="8">
    <location>
        <begin position="102"/>
        <end position="250"/>
    </location>
</feature>
<dbReference type="InterPro" id="IPR022764">
    <property type="entry name" value="Peptidase_S54_rhomboid_dom"/>
</dbReference>
<proteinExistence type="predicted"/>
<evidence type="ECO:0000256" key="7">
    <source>
        <dbReference type="SAM" id="Phobius"/>
    </source>
</evidence>
<name>A0ABV7YPI4_9ACTN</name>
<dbReference type="SUPFAM" id="SSF144091">
    <property type="entry name" value="Rhomboid-like"/>
    <property type="match status" value="1"/>
</dbReference>
<comment type="subcellular location">
    <subcellularLocation>
        <location evidence="1">Membrane</location>
        <topology evidence="1">Multi-pass membrane protein</topology>
    </subcellularLocation>
</comment>
<gene>
    <name evidence="9" type="ORF">ACFOUW_35125</name>
</gene>
<accession>A0ABV7YPI4</accession>
<feature type="transmembrane region" description="Helical" evidence="7">
    <location>
        <begin position="136"/>
        <end position="158"/>
    </location>
</feature>
<feature type="transmembrane region" description="Helical" evidence="7">
    <location>
        <begin position="193"/>
        <end position="217"/>
    </location>
</feature>
<feature type="transmembrane region" description="Helical" evidence="7">
    <location>
        <begin position="229"/>
        <end position="248"/>
    </location>
</feature>
<evidence type="ECO:0000256" key="2">
    <source>
        <dbReference type="ARBA" id="ARBA00022475"/>
    </source>
</evidence>
<protein>
    <submittedName>
        <fullName evidence="9">Rhomboid family intramembrane serine protease</fullName>
        <ecNumber evidence="9">3.4.21.-</ecNumber>
    </submittedName>
</protein>
<keyword evidence="6 7" id="KW-0472">Membrane</keyword>
<keyword evidence="3" id="KW-0997">Cell inner membrane</keyword>
<dbReference type="RefSeq" id="WP_205120428.1">
    <property type="nucleotide sequence ID" value="NZ_JAFBCM010000001.1"/>
</dbReference>
<keyword evidence="9" id="KW-0645">Protease</keyword>
<feature type="transmembrane region" description="Helical" evidence="7">
    <location>
        <begin position="99"/>
        <end position="124"/>
    </location>
</feature>
<dbReference type="PANTHER" id="PTHR43066:SF26">
    <property type="entry name" value="RHOMBOID PROTEASE GLPG"/>
    <property type="match status" value="1"/>
</dbReference>
<dbReference type="Pfam" id="PF01694">
    <property type="entry name" value="Rhomboid"/>
    <property type="match status" value="1"/>
</dbReference>
<evidence type="ECO:0000256" key="4">
    <source>
        <dbReference type="ARBA" id="ARBA00022692"/>
    </source>
</evidence>
<feature type="transmembrane region" description="Helical" evidence="7">
    <location>
        <begin position="16"/>
        <end position="36"/>
    </location>
</feature>
<organism evidence="9 10">
    <name type="scientific">Tenggerimyces flavus</name>
    <dbReference type="NCBI Taxonomy" id="1708749"/>
    <lineage>
        <taxon>Bacteria</taxon>
        <taxon>Bacillati</taxon>
        <taxon>Actinomycetota</taxon>
        <taxon>Actinomycetes</taxon>
        <taxon>Propionibacteriales</taxon>
        <taxon>Nocardioidaceae</taxon>
        <taxon>Tenggerimyces</taxon>
    </lineage>
</organism>
<evidence type="ECO:0000256" key="5">
    <source>
        <dbReference type="ARBA" id="ARBA00022989"/>
    </source>
</evidence>
<reference evidence="10" key="1">
    <citation type="journal article" date="2019" name="Int. J. Syst. Evol. Microbiol.">
        <title>The Global Catalogue of Microorganisms (GCM) 10K type strain sequencing project: providing services to taxonomists for standard genome sequencing and annotation.</title>
        <authorList>
            <consortium name="The Broad Institute Genomics Platform"/>
            <consortium name="The Broad Institute Genome Sequencing Center for Infectious Disease"/>
            <person name="Wu L."/>
            <person name="Ma J."/>
        </authorList>
    </citation>
    <scope>NUCLEOTIDE SEQUENCE [LARGE SCALE GENOMIC DNA]</scope>
    <source>
        <strain evidence="10">CGMCC 4.7241</strain>
    </source>
</reference>
<dbReference type="Gene3D" id="1.20.1540.10">
    <property type="entry name" value="Rhomboid-like"/>
    <property type="match status" value="1"/>
</dbReference>
<dbReference type="EC" id="3.4.21.-" evidence="9"/>